<accession>A0ABS2FRS8</accession>
<reference evidence="2 3" key="1">
    <citation type="journal article" date="2021" name="Sci. Rep.">
        <title>The distribution of antibiotic resistance genes in chicken gut microbiota commensals.</title>
        <authorList>
            <person name="Juricova H."/>
            <person name="Matiasovicova J."/>
            <person name="Kubasova T."/>
            <person name="Cejkova D."/>
            <person name="Rychlik I."/>
        </authorList>
    </citation>
    <scope>NUCLEOTIDE SEQUENCE [LARGE SCALE GENOMIC DNA]</scope>
    <source>
        <strain evidence="2 3">An423</strain>
    </source>
</reference>
<proteinExistence type="predicted"/>
<feature type="non-terminal residue" evidence="2">
    <location>
        <position position="203"/>
    </location>
</feature>
<feature type="region of interest" description="Disordered" evidence="1">
    <location>
        <begin position="1"/>
        <end position="24"/>
    </location>
</feature>
<name>A0ABS2FRS8_9FIRM</name>
<dbReference type="RefSeq" id="WP_204686648.1">
    <property type="nucleotide sequence ID" value="NZ_JACJLU010000027.1"/>
</dbReference>
<organism evidence="2 3">
    <name type="scientific">Faecalicoccus acidiformans</name>
    <dbReference type="NCBI Taxonomy" id="915173"/>
    <lineage>
        <taxon>Bacteria</taxon>
        <taxon>Bacillati</taxon>
        <taxon>Bacillota</taxon>
        <taxon>Erysipelotrichia</taxon>
        <taxon>Erysipelotrichales</taxon>
        <taxon>Erysipelotrichaceae</taxon>
        <taxon>Faecalicoccus</taxon>
    </lineage>
</organism>
<dbReference type="EMBL" id="JACJLU010000027">
    <property type="protein sequence ID" value="MBM6832245.1"/>
    <property type="molecule type" value="Genomic_DNA"/>
</dbReference>
<gene>
    <name evidence="2" type="ORF">H5982_09145</name>
</gene>
<evidence type="ECO:0000313" key="3">
    <source>
        <dbReference type="Proteomes" id="UP000775500"/>
    </source>
</evidence>
<keyword evidence="3" id="KW-1185">Reference proteome</keyword>
<protein>
    <submittedName>
        <fullName evidence="2">Cell wall-binding protein</fullName>
    </submittedName>
</protein>
<feature type="compositionally biased region" description="Basic and acidic residues" evidence="1">
    <location>
        <begin position="1"/>
        <end position="11"/>
    </location>
</feature>
<dbReference type="Proteomes" id="UP000775500">
    <property type="component" value="Unassembled WGS sequence"/>
</dbReference>
<evidence type="ECO:0000256" key="1">
    <source>
        <dbReference type="SAM" id="MobiDB-lite"/>
    </source>
</evidence>
<feature type="non-terminal residue" evidence="2">
    <location>
        <position position="1"/>
    </location>
</feature>
<comment type="caution">
    <text evidence="2">The sequence shown here is derived from an EMBL/GenBank/DDBJ whole genome shotgun (WGS) entry which is preliminary data.</text>
</comment>
<evidence type="ECO:0000313" key="2">
    <source>
        <dbReference type="EMBL" id="MBM6832245.1"/>
    </source>
</evidence>
<sequence>LTSATDSKEYDGEALTNDEVTVSGDGWAEGEGATYSVTGSQTVVGSSNNTFTYTLNAGTSAENYTITPVEGTLTVTARDAKYEITVQANSDTEKYDGTEKSVSGLVDDTFIVEGNTYTVEGLSASGTGTNAGTYAVNVTGTPVVKDEDGNNVSSEFTVKTQNGTLTINKRSVTLTSATDSKEYDGEALTNDEVTVSGDGWAEG</sequence>